<dbReference type="GO" id="GO:0005886">
    <property type="term" value="C:plasma membrane"/>
    <property type="evidence" value="ECO:0007669"/>
    <property type="project" value="UniProtKB-SubCell"/>
</dbReference>
<comment type="subcellular location">
    <subcellularLocation>
        <location evidence="3">Cell membrane</location>
        <topology evidence="3">Lipid-anchor</topology>
    </subcellularLocation>
</comment>
<keyword evidence="3" id="KW-0564">Palmitate</keyword>
<evidence type="ECO:0000259" key="7">
    <source>
        <dbReference type="Pfam" id="PF03330"/>
    </source>
</evidence>
<dbReference type="EC" id="4.2.2.-" evidence="3"/>
<feature type="region of interest" description="Disordered" evidence="5">
    <location>
        <begin position="41"/>
        <end position="122"/>
    </location>
</feature>
<dbReference type="PANTHER" id="PTHR34183">
    <property type="entry name" value="ENDOLYTIC PEPTIDOGLYCAN TRANSGLYCOSYLASE RLPA"/>
    <property type="match status" value="1"/>
</dbReference>
<keyword evidence="1 3" id="KW-0456">Lyase</keyword>
<evidence type="ECO:0000313" key="9">
    <source>
        <dbReference type="Proteomes" id="UP001287445"/>
    </source>
</evidence>
<keyword evidence="6" id="KW-0732">Signal</keyword>
<feature type="compositionally biased region" description="Low complexity" evidence="5">
    <location>
        <begin position="41"/>
        <end position="56"/>
    </location>
</feature>
<dbReference type="AlphaFoldDB" id="A0AAJ2V9M4"/>
<dbReference type="Proteomes" id="UP001287445">
    <property type="component" value="Unassembled WGS sequence"/>
</dbReference>
<dbReference type="EMBL" id="JAWWMZ010000015">
    <property type="protein sequence ID" value="MDX4957104.1"/>
    <property type="molecule type" value="Genomic_DNA"/>
</dbReference>
<feature type="compositionally biased region" description="Low complexity" evidence="5">
    <location>
        <begin position="64"/>
        <end position="82"/>
    </location>
</feature>
<sequence>MDRSFRRLHWRWLAMCAITATLAGCAPAPVAETDAESGALMAGSAGSAGAESMAEGQTPAAVPSAGKRSSRASRATPPASRSADARPSEPASPEESADTPSNPDFALVPSRDSDQQGLASWYGPGLHGRLTASGERFDKEELTAAHRSFAFGSRVCVRSAATGRTVVVRINDRGPFAPGRVIDLSQAAAQELGMVGLGIKPVELWQLDEGEEECPETLVTARKAESLKKTQQARAQTQTQTQARTQVQAKAPVRPRVQAKAPAPRPNARTAVASRAGPAAKPVAKAAAPAAASATAVASAASSSR</sequence>
<keyword evidence="3" id="KW-1003">Cell membrane</keyword>
<name>A0AAJ2V9M4_DELAC</name>
<keyword evidence="3" id="KW-0449">Lipoprotein</keyword>
<dbReference type="InterPro" id="IPR036908">
    <property type="entry name" value="RlpA-like_sf"/>
</dbReference>
<evidence type="ECO:0000256" key="3">
    <source>
        <dbReference type="HAMAP-Rule" id="MF_02071"/>
    </source>
</evidence>
<feature type="chain" id="PRO_5042556916" description="Endolytic peptidoglycan transglycosylase RlpA" evidence="6">
    <location>
        <begin position="32"/>
        <end position="305"/>
    </location>
</feature>
<evidence type="ECO:0000256" key="4">
    <source>
        <dbReference type="RuleBase" id="RU003495"/>
    </source>
</evidence>
<reference evidence="8" key="1">
    <citation type="submission" date="2023-11" db="EMBL/GenBank/DDBJ databases">
        <title>Identification and selenium tolerance of Delftia acidovorans R3-25.</title>
        <authorList>
            <person name="Zhang S."/>
            <person name="Liu Y."/>
            <person name="Guo Y."/>
        </authorList>
    </citation>
    <scope>NUCLEOTIDE SEQUENCE</scope>
    <source>
        <strain evidence="8">R3-25</strain>
    </source>
</reference>
<feature type="domain" description="RlpA-like protein double-psi beta-barrel" evidence="7">
    <location>
        <begin position="115"/>
        <end position="203"/>
    </location>
</feature>
<evidence type="ECO:0000313" key="8">
    <source>
        <dbReference type="EMBL" id="MDX4957104.1"/>
    </source>
</evidence>
<dbReference type="Gene3D" id="2.40.40.10">
    <property type="entry name" value="RlpA-like domain"/>
    <property type="match status" value="1"/>
</dbReference>
<dbReference type="Pfam" id="PF03330">
    <property type="entry name" value="DPBB_1"/>
    <property type="match status" value="1"/>
</dbReference>
<feature type="region of interest" description="Disordered" evidence="5">
    <location>
        <begin position="229"/>
        <end position="285"/>
    </location>
</feature>
<comment type="function">
    <text evidence="3">Lytic transglycosylase with a strong preference for naked glycan strands that lack stem peptides.</text>
</comment>
<evidence type="ECO:0000256" key="1">
    <source>
        <dbReference type="ARBA" id="ARBA00023239"/>
    </source>
</evidence>
<dbReference type="PROSITE" id="PS51257">
    <property type="entry name" value="PROKAR_LIPOPROTEIN"/>
    <property type="match status" value="1"/>
</dbReference>
<comment type="similarity">
    <text evidence="3 4">Belongs to the RlpA family.</text>
</comment>
<dbReference type="RefSeq" id="WP_319076625.1">
    <property type="nucleotide sequence ID" value="NZ_JAWWMZ010000015.1"/>
</dbReference>
<dbReference type="InterPro" id="IPR009009">
    <property type="entry name" value="RlpA-like_DPBB"/>
</dbReference>
<organism evidence="8 9">
    <name type="scientific">Delftia acidovorans</name>
    <name type="common">Pseudomonas acidovorans</name>
    <name type="synonym">Comamonas acidovorans</name>
    <dbReference type="NCBI Taxonomy" id="80866"/>
    <lineage>
        <taxon>Bacteria</taxon>
        <taxon>Pseudomonadati</taxon>
        <taxon>Pseudomonadota</taxon>
        <taxon>Betaproteobacteria</taxon>
        <taxon>Burkholderiales</taxon>
        <taxon>Comamonadaceae</taxon>
        <taxon>Delftia</taxon>
    </lineage>
</organism>
<feature type="compositionally biased region" description="Low complexity" evidence="5">
    <location>
        <begin position="88"/>
        <end position="101"/>
    </location>
</feature>
<comment type="caution">
    <text evidence="8">The sequence shown here is derived from an EMBL/GenBank/DDBJ whole genome shotgun (WGS) entry which is preliminary data.</text>
</comment>
<accession>A0AAJ2V9M4</accession>
<evidence type="ECO:0000256" key="5">
    <source>
        <dbReference type="SAM" id="MobiDB-lite"/>
    </source>
</evidence>
<gene>
    <name evidence="3" type="primary">rlpA</name>
    <name evidence="8" type="ORF">SGN30_27125</name>
</gene>
<dbReference type="InterPro" id="IPR012997">
    <property type="entry name" value="RplA"/>
</dbReference>
<dbReference type="GO" id="GO:0008932">
    <property type="term" value="F:lytic endotransglycosylase activity"/>
    <property type="evidence" value="ECO:0007669"/>
    <property type="project" value="UniProtKB-UniRule"/>
</dbReference>
<feature type="compositionally biased region" description="Low complexity" evidence="5">
    <location>
        <begin position="229"/>
        <end position="251"/>
    </location>
</feature>
<proteinExistence type="inferred from homology"/>
<keyword evidence="2 3" id="KW-0961">Cell wall biogenesis/degradation</keyword>
<dbReference type="InterPro" id="IPR034718">
    <property type="entry name" value="RlpA"/>
</dbReference>
<evidence type="ECO:0000256" key="2">
    <source>
        <dbReference type="ARBA" id="ARBA00023316"/>
    </source>
</evidence>
<dbReference type="SUPFAM" id="SSF50685">
    <property type="entry name" value="Barwin-like endoglucanases"/>
    <property type="match status" value="1"/>
</dbReference>
<protein>
    <recommendedName>
        <fullName evidence="3">Endolytic peptidoglycan transglycosylase RlpA</fullName>
        <ecNumber evidence="3">4.2.2.-</ecNumber>
    </recommendedName>
</protein>
<dbReference type="HAMAP" id="MF_02071">
    <property type="entry name" value="RlpA"/>
    <property type="match status" value="1"/>
</dbReference>
<evidence type="ECO:0000256" key="6">
    <source>
        <dbReference type="SAM" id="SignalP"/>
    </source>
</evidence>
<dbReference type="GO" id="GO:0000270">
    <property type="term" value="P:peptidoglycan metabolic process"/>
    <property type="evidence" value="ECO:0007669"/>
    <property type="project" value="UniProtKB-UniRule"/>
</dbReference>
<dbReference type="CDD" id="cd22268">
    <property type="entry name" value="DPBB_RlpA-like"/>
    <property type="match status" value="1"/>
</dbReference>
<dbReference type="NCBIfam" id="TIGR00413">
    <property type="entry name" value="rlpA"/>
    <property type="match status" value="1"/>
</dbReference>
<dbReference type="GO" id="GO:0071555">
    <property type="term" value="P:cell wall organization"/>
    <property type="evidence" value="ECO:0007669"/>
    <property type="project" value="UniProtKB-KW"/>
</dbReference>
<keyword evidence="3" id="KW-0472">Membrane</keyword>
<dbReference type="PANTHER" id="PTHR34183:SF8">
    <property type="entry name" value="ENDOLYTIC PEPTIDOGLYCAN TRANSGLYCOSYLASE RLPA-RELATED"/>
    <property type="match status" value="1"/>
</dbReference>
<feature type="signal peptide" evidence="6">
    <location>
        <begin position="1"/>
        <end position="31"/>
    </location>
</feature>